<dbReference type="InterPro" id="IPR004030">
    <property type="entry name" value="NOS_N"/>
</dbReference>
<dbReference type="GO" id="GO:0006809">
    <property type="term" value="P:nitric oxide biosynthetic process"/>
    <property type="evidence" value="ECO:0007669"/>
    <property type="project" value="InterPro"/>
</dbReference>
<accession>A0A4V3D0C5</accession>
<dbReference type="InterPro" id="IPR044943">
    <property type="entry name" value="NOS_dom_1"/>
</dbReference>
<proteinExistence type="predicted"/>
<feature type="domain" description="Nitric oxide synthase (NOS)" evidence="5">
    <location>
        <begin position="27"/>
        <end position="314"/>
    </location>
</feature>
<evidence type="ECO:0000256" key="1">
    <source>
        <dbReference type="ARBA" id="ARBA00022617"/>
    </source>
</evidence>
<dbReference type="InterPro" id="IPR044944">
    <property type="entry name" value="NOS_dom_3"/>
</dbReference>
<dbReference type="PANTHER" id="PTHR43410:SF1">
    <property type="entry name" value="NITRIC OXIDE SYNTHASE"/>
    <property type="match status" value="1"/>
</dbReference>
<organism evidence="6 7">
    <name type="scientific">Labedaea rhizosphaerae</name>
    <dbReference type="NCBI Taxonomy" id="598644"/>
    <lineage>
        <taxon>Bacteria</taxon>
        <taxon>Bacillati</taxon>
        <taxon>Actinomycetota</taxon>
        <taxon>Actinomycetes</taxon>
        <taxon>Pseudonocardiales</taxon>
        <taxon>Pseudonocardiaceae</taxon>
        <taxon>Labedaea</taxon>
    </lineage>
</organism>
<keyword evidence="7" id="KW-1185">Reference proteome</keyword>
<dbReference type="GO" id="GO:0004517">
    <property type="term" value="F:nitric-oxide synthase activity"/>
    <property type="evidence" value="ECO:0007669"/>
    <property type="project" value="InterPro"/>
</dbReference>
<dbReference type="GO" id="GO:0046872">
    <property type="term" value="F:metal ion binding"/>
    <property type="evidence" value="ECO:0007669"/>
    <property type="project" value="UniProtKB-KW"/>
</dbReference>
<evidence type="ECO:0000256" key="2">
    <source>
        <dbReference type="ARBA" id="ARBA00022723"/>
    </source>
</evidence>
<dbReference type="InterPro" id="IPR050607">
    <property type="entry name" value="NOS"/>
</dbReference>
<name>A0A4V3D0C5_LABRH</name>
<dbReference type="PANTHER" id="PTHR43410">
    <property type="entry name" value="NITRIC OXIDE SYNTHASE OXYGENASE"/>
    <property type="match status" value="1"/>
</dbReference>
<comment type="caution">
    <text evidence="6">The sequence shown here is derived from an EMBL/GenBank/DDBJ whole genome shotgun (WGS) entry which is preliminary data.</text>
</comment>
<dbReference type="Gene3D" id="3.90.340.10">
    <property type="entry name" value="Nitric Oxide Synthase, Chain A, domain 1"/>
    <property type="match status" value="1"/>
</dbReference>
<dbReference type="Gene3D" id="3.90.440.10">
    <property type="entry name" value="Nitric Oxide Synthase,Heme Domain,Chain A domain 2"/>
    <property type="match status" value="1"/>
</dbReference>
<evidence type="ECO:0000313" key="7">
    <source>
        <dbReference type="Proteomes" id="UP000295444"/>
    </source>
</evidence>
<evidence type="ECO:0000259" key="5">
    <source>
        <dbReference type="Pfam" id="PF02898"/>
    </source>
</evidence>
<dbReference type="InterPro" id="IPR044940">
    <property type="entry name" value="NOS_dom_2"/>
</dbReference>
<dbReference type="Gene3D" id="3.90.1230.10">
    <property type="entry name" value="Nitric Oxide Synthase, Chain A, domain 3"/>
    <property type="match status" value="1"/>
</dbReference>
<protein>
    <submittedName>
        <fullName evidence="6">Nitric-oxide synthase</fullName>
    </submittedName>
</protein>
<keyword evidence="1" id="KW-0349">Heme</keyword>
<evidence type="ECO:0000256" key="4">
    <source>
        <dbReference type="ARBA" id="ARBA00023004"/>
    </source>
</evidence>
<dbReference type="AlphaFoldDB" id="A0A4V3D0C5"/>
<reference evidence="6 7" key="1">
    <citation type="submission" date="2019-03" db="EMBL/GenBank/DDBJ databases">
        <title>Genomic Encyclopedia of Type Strains, Phase IV (KMG-IV): sequencing the most valuable type-strain genomes for metagenomic binning, comparative biology and taxonomic classification.</title>
        <authorList>
            <person name="Goeker M."/>
        </authorList>
    </citation>
    <scope>NUCLEOTIDE SEQUENCE [LARGE SCALE GENOMIC DNA]</scope>
    <source>
        <strain evidence="6 7">DSM 45361</strain>
    </source>
</reference>
<evidence type="ECO:0000313" key="6">
    <source>
        <dbReference type="EMBL" id="TDQ05235.1"/>
    </source>
</evidence>
<evidence type="ECO:0000256" key="3">
    <source>
        <dbReference type="ARBA" id="ARBA00023002"/>
    </source>
</evidence>
<dbReference type="Proteomes" id="UP000295444">
    <property type="component" value="Unassembled WGS sequence"/>
</dbReference>
<dbReference type="EMBL" id="SNXZ01000001">
    <property type="protein sequence ID" value="TDQ05235.1"/>
    <property type="molecule type" value="Genomic_DNA"/>
</dbReference>
<sequence length="334" mass="37016">MGDDTYRVTALRDDLPDVRPEHTVDLAAAEDFLRRFHRVRPQAGQVDTRIAQVRAEVAATGSYRHTKAELAYGARMAVRESGWCPRTVGWRDVLVRDLRAVREPAAVATECLKHLRMAAGNGVVTPVVTVFAKDAPRIRNDHLVRYAGYQEEGGVLGDRRYVDFTAGVTRLGWRPPAKRTAFDLLPLVIENAGQPLLFPIPRESVCEVPLSHPDLPWFGELGLRWHAVPAIANLRLRIGGVEYPSAPFNGVYLCQAIGEDVLADEVGYGMAHTVAKRLGLDVTSERSLWRERAAVELNRAVLHSFDAAGVRMEHTSQAYLPMPGDQDGPAFVRT</sequence>
<keyword evidence="2" id="KW-0479">Metal-binding</keyword>
<keyword evidence="3" id="KW-0560">Oxidoreductase</keyword>
<gene>
    <name evidence="6" type="ORF">EV186_1011203</name>
</gene>
<keyword evidence="4" id="KW-0408">Iron</keyword>
<dbReference type="Pfam" id="PF02898">
    <property type="entry name" value="NO_synthase"/>
    <property type="match status" value="1"/>
</dbReference>
<dbReference type="SUPFAM" id="SSF56512">
    <property type="entry name" value="Nitric oxide (NO) synthase oxygenase domain"/>
    <property type="match status" value="1"/>
</dbReference>
<dbReference type="InterPro" id="IPR036119">
    <property type="entry name" value="NOS_N_sf"/>
</dbReference>